<dbReference type="GO" id="GO:0016020">
    <property type="term" value="C:membrane"/>
    <property type="evidence" value="ECO:0007669"/>
    <property type="project" value="UniProtKB-SubCell"/>
</dbReference>
<dbReference type="PANTHER" id="PTHR14154">
    <property type="entry name" value="UPF0041 BRAIN PROTEIN 44-RELATED"/>
    <property type="match status" value="1"/>
</dbReference>
<dbReference type="SUPFAM" id="SSF103511">
    <property type="entry name" value="Chlorophyll a-b binding protein"/>
    <property type="match status" value="1"/>
</dbReference>
<evidence type="ECO:0000256" key="4">
    <source>
        <dbReference type="ARBA" id="ARBA00023136"/>
    </source>
</evidence>
<dbReference type="KEGG" id="mpp:MICPUCDRAFT_49718"/>
<dbReference type="GeneID" id="9687812"/>
<dbReference type="Proteomes" id="UP000001876">
    <property type="component" value="Unassembled WGS sequence"/>
</dbReference>
<comment type="subcellular location">
    <subcellularLocation>
        <location evidence="1">Membrane</location>
        <topology evidence="1">Multi-pass membrane protein</topology>
    </subcellularLocation>
</comment>
<evidence type="ECO:0000256" key="2">
    <source>
        <dbReference type="ARBA" id="ARBA00022692"/>
    </source>
</evidence>
<evidence type="ECO:0000313" key="7">
    <source>
        <dbReference type="Proteomes" id="UP000001876"/>
    </source>
</evidence>
<proteinExistence type="predicted"/>
<dbReference type="EMBL" id="GG663746">
    <property type="protein sequence ID" value="EEH53422.1"/>
    <property type="molecule type" value="Genomic_DNA"/>
</dbReference>
<keyword evidence="4" id="KW-0472">Membrane</keyword>
<evidence type="ECO:0000256" key="1">
    <source>
        <dbReference type="ARBA" id="ARBA00004141"/>
    </source>
</evidence>
<protein>
    <submittedName>
        <fullName evidence="6">Light induced like protein</fullName>
    </submittedName>
</protein>
<name>C1N3F9_MICPC</name>
<dbReference type="RefSeq" id="XP_003062603.1">
    <property type="nucleotide sequence ID" value="XM_003062557.1"/>
</dbReference>
<keyword evidence="3" id="KW-1133">Transmembrane helix</keyword>
<dbReference type="OrthoDB" id="566010at2759"/>
<dbReference type="OMA" id="CPAVYDE"/>
<organism evidence="7">
    <name type="scientific">Micromonas pusilla (strain CCMP1545)</name>
    <name type="common">Picoplanktonic green alga</name>
    <dbReference type="NCBI Taxonomy" id="564608"/>
    <lineage>
        <taxon>Eukaryota</taxon>
        <taxon>Viridiplantae</taxon>
        <taxon>Chlorophyta</taxon>
        <taxon>Mamiellophyceae</taxon>
        <taxon>Mamiellales</taxon>
        <taxon>Mamiellaceae</taxon>
        <taxon>Micromonas</taxon>
    </lineage>
</organism>
<reference evidence="6 7" key="1">
    <citation type="journal article" date="2009" name="Science">
        <title>Green evolution and dynamic adaptations revealed by genomes of the marine picoeukaryotes Micromonas.</title>
        <authorList>
            <person name="Worden A.Z."/>
            <person name="Lee J.H."/>
            <person name="Mock T."/>
            <person name="Rouze P."/>
            <person name="Simmons M.P."/>
            <person name="Aerts A.L."/>
            <person name="Allen A.E."/>
            <person name="Cuvelier M.L."/>
            <person name="Derelle E."/>
            <person name="Everett M.V."/>
            <person name="Foulon E."/>
            <person name="Grimwood J."/>
            <person name="Gundlach H."/>
            <person name="Henrissat B."/>
            <person name="Napoli C."/>
            <person name="McDonald S.M."/>
            <person name="Parker M.S."/>
            <person name="Rombauts S."/>
            <person name="Salamov A."/>
            <person name="Von Dassow P."/>
            <person name="Badger J.H."/>
            <person name="Coutinho P.M."/>
            <person name="Demir E."/>
            <person name="Dubchak I."/>
            <person name="Gentemann C."/>
            <person name="Eikrem W."/>
            <person name="Gready J.E."/>
            <person name="John U."/>
            <person name="Lanier W."/>
            <person name="Lindquist E.A."/>
            <person name="Lucas S."/>
            <person name="Mayer K.F."/>
            <person name="Moreau H."/>
            <person name="Not F."/>
            <person name="Otillar R."/>
            <person name="Panaud O."/>
            <person name="Pangilinan J."/>
            <person name="Paulsen I."/>
            <person name="Piegu B."/>
            <person name="Poliakov A."/>
            <person name="Robbens S."/>
            <person name="Schmutz J."/>
            <person name="Toulza E."/>
            <person name="Wyss T."/>
            <person name="Zelensky A."/>
            <person name="Zhou K."/>
            <person name="Armbrust E.V."/>
            <person name="Bhattacharya D."/>
            <person name="Goodenough U.W."/>
            <person name="Van de Peer Y."/>
            <person name="Grigoriev I.V."/>
        </authorList>
    </citation>
    <scope>NUCLEOTIDE SEQUENCE [LARGE SCALE GENOMIC DNA]</scope>
    <source>
        <strain evidence="6 7">CCMP1545</strain>
    </source>
</reference>
<feature type="region of interest" description="Disordered" evidence="5">
    <location>
        <begin position="33"/>
        <end position="64"/>
    </location>
</feature>
<accession>C1N3F9</accession>
<keyword evidence="2" id="KW-0812">Transmembrane</keyword>
<dbReference type="eggNOG" id="ENOG502QTY8">
    <property type="taxonomic scope" value="Eukaryota"/>
</dbReference>
<evidence type="ECO:0000313" key="6">
    <source>
        <dbReference type="EMBL" id="EEH53422.1"/>
    </source>
</evidence>
<keyword evidence="7" id="KW-1185">Reference proteome</keyword>
<evidence type="ECO:0000256" key="5">
    <source>
        <dbReference type="SAM" id="MobiDB-lite"/>
    </source>
</evidence>
<sequence length="248" mass="26587">MSMSIASTATFAVNKVAATSKVARSAKAAKSRSSVVTRVAAETKTRAPGPLERGGTLEGEKAAGKDAGAAARAAAASSAAATRAANADNAVWSDPRWVNGTWDLSQFKLADGETDWNAVIDAEVVHRKALEDCPAVYDEDGLFDTSIVPWWVWVKRFHLPEAEKINGRAAMVGYAFAYLIDAAGGAGLVDLHQSFLGKTAIFVTVAFCLFVRRLDDLDTLGVLADEATFYDKQWNATWEGKERPSDNK</sequence>
<dbReference type="STRING" id="564608.C1N3F9"/>
<gene>
    <name evidence="6" type="primary">LIL</name>
    <name evidence="6" type="ORF">MICPUCDRAFT_49718</name>
</gene>
<dbReference type="AlphaFoldDB" id="C1N3F9"/>
<evidence type="ECO:0000256" key="3">
    <source>
        <dbReference type="ARBA" id="ARBA00022989"/>
    </source>
</evidence>